<dbReference type="InterPro" id="IPR029063">
    <property type="entry name" value="SAM-dependent_MTases_sf"/>
</dbReference>
<feature type="region of interest" description="Disordered" evidence="9">
    <location>
        <begin position="499"/>
        <end position="751"/>
    </location>
</feature>
<feature type="non-terminal residue" evidence="10">
    <location>
        <position position="1"/>
    </location>
</feature>
<dbReference type="GO" id="GO:0005634">
    <property type="term" value="C:nucleus"/>
    <property type="evidence" value="ECO:0007669"/>
    <property type="project" value="UniProtKB-SubCell"/>
</dbReference>
<evidence type="ECO:0000313" key="11">
    <source>
        <dbReference type="Proteomes" id="UP001177023"/>
    </source>
</evidence>
<proteinExistence type="predicted"/>
<evidence type="ECO:0000313" key="10">
    <source>
        <dbReference type="EMBL" id="CAJ0581792.1"/>
    </source>
</evidence>
<reference evidence="10" key="1">
    <citation type="submission" date="2023-06" db="EMBL/GenBank/DDBJ databases">
        <authorList>
            <person name="Delattre M."/>
        </authorList>
    </citation>
    <scope>NUCLEOTIDE SEQUENCE</scope>
    <source>
        <strain evidence="10">AF72</strain>
    </source>
</reference>
<gene>
    <name evidence="10" type="ORF">MSPICULIGERA_LOCUS19946</name>
</gene>
<dbReference type="PANTHER" id="PTHR13539:SF3">
    <property type="entry name" value="CALMODULIN-LYSINE N-METHYLTRANSFERASE"/>
    <property type="match status" value="1"/>
</dbReference>
<keyword evidence="6" id="KW-0489">Methyltransferase</keyword>
<dbReference type="EMBL" id="CATQJA010002663">
    <property type="protein sequence ID" value="CAJ0581792.1"/>
    <property type="molecule type" value="Genomic_DNA"/>
</dbReference>
<evidence type="ECO:0000256" key="8">
    <source>
        <dbReference type="ARBA" id="ARBA00023242"/>
    </source>
</evidence>
<protein>
    <recommendedName>
        <fullName evidence="4">Calmodulin-lysine N-methyltransferase</fullName>
        <ecNumber evidence="3">2.1.1.60</ecNumber>
    </recommendedName>
</protein>
<sequence length="751" mass="82432">MKRKKGDEDQEPGPSNAEPPTTKAPARKREPAAKKVPSTVSVVDEQKGPHSRWRRMAELLKRARSGRLPVLSPLRLFNFIVADSDSRGTWVEMREMTEGQVPFSKRIYLPLQAHLPSDLLGFDNTGNVRIWGAGEALSYYLLANKALFADKDILELGAGLVGLPALCCDEAKSLMITDGNMESVTNLELVFDAAFPKRKNNLVDFKPLQPATQTAAKTPSKIQIQKFVWGPEKLGDFDVILAADCVFFEAAHSALIEALAANSSLDTLILLCSPPRKKSLETFLHQLEIDARFSSVKCVEFDRMLVPHLPEFVDHDQEVPQLYLLRKIELLRSLHHSAILTAKDVTDAIKEDSNIVAKFDPEESIILLDTPPPGPSASPGPRNLTAASTCTSGPDSKYLEWQREQALNSLARIEEEQDSRPPSAQPELRDSFDDSFETKAPSPARKASRSSLNGALPSKTIVKPSTPAPFSTSRHELFSRSRLDETELNATGALRFLGYHDTPSKTSNTSCLQSEASGKIRPSTSKRFTFDSFDEDGEPPGPAPAAPPAPAVRTSYDSWDGDEEFQLLPRSTPQKLKMLKEPAKPNNPFKKNPAKTATPAKSQATVAPKRRSDCDLYDSFDDDDDFMPKSTQKMTNRVPSRTPAKNGPTARTGTRPENDKPGTSSSGPQNLAKESFFDDSFDASFGESPAAEKEKAIPDTPKSRNDSSSRSKHGSALRPVNEVAEADAAPAPAKRVSKLQNFSSFDFFADD</sequence>
<evidence type="ECO:0000256" key="3">
    <source>
        <dbReference type="ARBA" id="ARBA00011914"/>
    </source>
</evidence>
<name>A0AA36G6U9_9BILA</name>
<dbReference type="GO" id="GO:0032259">
    <property type="term" value="P:methylation"/>
    <property type="evidence" value="ECO:0007669"/>
    <property type="project" value="UniProtKB-KW"/>
</dbReference>
<evidence type="ECO:0000256" key="4">
    <source>
        <dbReference type="ARBA" id="ARBA00020594"/>
    </source>
</evidence>
<dbReference type="GO" id="GO:0005737">
    <property type="term" value="C:cytoplasm"/>
    <property type="evidence" value="ECO:0007669"/>
    <property type="project" value="UniProtKB-SubCell"/>
</dbReference>
<dbReference type="EC" id="2.1.1.60" evidence="3"/>
<dbReference type="InterPro" id="IPR025800">
    <property type="entry name" value="CaM-Lys-N-MeTrfase"/>
</dbReference>
<keyword evidence="7" id="KW-0808">Transferase</keyword>
<feature type="compositionally biased region" description="Acidic residues" evidence="9">
    <location>
        <begin position="615"/>
        <end position="625"/>
    </location>
</feature>
<feature type="compositionally biased region" description="Polar residues" evidence="9">
    <location>
        <begin position="504"/>
        <end position="527"/>
    </location>
</feature>
<dbReference type="GO" id="GO:0018025">
    <property type="term" value="F:calmodulin-lysine N-methyltransferase activity"/>
    <property type="evidence" value="ECO:0007669"/>
    <property type="project" value="UniProtKB-EC"/>
</dbReference>
<evidence type="ECO:0000256" key="9">
    <source>
        <dbReference type="SAM" id="MobiDB-lite"/>
    </source>
</evidence>
<feature type="compositionally biased region" description="Low complexity" evidence="9">
    <location>
        <begin position="439"/>
        <end position="451"/>
    </location>
</feature>
<feature type="compositionally biased region" description="Basic and acidic residues" evidence="9">
    <location>
        <begin position="690"/>
        <end position="709"/>
    </location>
</feature>
<feature type="compositionally biased region" description="Polar residues" evidence="9">
    <location>
        <begin position="629"/>
        <end position="639"/>
    </location>
</feature>
<comment type="caution">
    <text evidence="10">The sequence shown here is derived from an EMBL/GenBank/DDBJ whole genome shotgun (WGS) entry which is preliminary data.</text>
</comment>
<feature type="compositionally biased region" description="Pro residues" evidence="9">
    <location>
        <begin position="539"/>
        <end position="550"/>
    </location>
</feature>
<organism evidence="10 11">
    <name type="scientific">Mesorhabditis spiculigera</name>
    <dbReference type="NCBI Taxonomy" id="96644"/>
    <lineage>
        <taxon>Eukaryota</taxon>
        <taxon>Metazoa</taxon>
        <taxon>Ecdysozoa</taxon>
        <taxon>Nematoda</taxon>
        <taxon>Chromadorea</taxon>
        <taxon>Rhabditida</taxon>
        <taxon>Rhabditina</taxon>
        <taxon>Rhabditomorpha</taxon>
        <taxon>Rhabditoidea</taxon>
        <taxon>Rhabditidae</taxon>
        <taxon>Mesorhabditinae</taxon>
        <taxon>Mesorhabditis</taxon>
    </lineage>
</organism>
<feature type="region of interest" description="Disordered" evidence="9">
    <location>
        <begin position="366"/>
        <end position="395"/>
    </location>
</feature>
<dbReference type="AlphaFoldDB" id="A0AA36G6U9"/>
<keyword evidence="11" id="KW-1185">Reference proteome</keyword>
<evidence type="ECO:0000256" key="5">
    <source>
        <dbReference type="ARBA" id="ARBA00022490"/>
    </source>
</evidence>
<keyword evidence="8" id="KW-0539">Nucleus</keyword>
<evidence type="ECO:0000256" key="7">
    <source>
        <dbReference type="ARBA" id="ARBA00022679"/>
    </source>
</evidence>
<comment type="subcellular location">
    <subcellularLocation>
        <location evidence="2">Cytoplasm</location>
    </subcellularLocation>
    <subcellularLocation>
        <location evidence="1">Nucleus</location>
    </subcellularLocation>
</comment>
<keyword evidence="5" id="KW-0963">Cytoplasm</keyword>
<evidence type="ECO:0000256" key="1">
    <source>
        <dbReference type="ARBA" id="ARBA00004123"/>
    </source>
</evidence>
<dbReference type="Gene3D" id="3.40.50.150">
    <property type="entry name" value="Vaccinia Virus protein VP39"/>
    <property type="match status" value="1"/>
</dbReference>
<evidence type="ECO:0000256" key="2">
    <source>
        <dbReference type="ARBA" id="ARBA00004496"/>
    </source>
</evidence>
<dbReference type="Proteomes" id="UP001177023">
    <property type="component" value="Unassembled WGS sequence"/>
</dbReference>
<evidence type="ECO:0000256" key="6">
    <source>
        <dbReference type="ARBA" id="ARBA00022603"/>
    </source>
</evidence>
<accession>A0AA36G6U9</accession>
<feature type="compositionally biased region" description="Polar residues" evidence="9">
    <location>
        <begin position="385"/>
        <end position="394"/>
    </location>
</feature>
<feature type="region of interest" description="Disordered" evidence="9">
    <location>
        <begin position="1"/>
        <end position="48"/>
    </location>
</feature>
<dbReference type="Pfam" id="PF10294">
    <property type="entry name" value="Methyltransf_16"/>
    <property type="match status" value="1"/>
</dbReference>
<feature type="compositionally biased region" description="Low complexity" evidence="9">
    <location>
        <begin position="584"/>
        <end position="601"/>
    </location>
</feature>
<dbReference type="InterPro" id="IPR019410">
    <property type="entry name" value="Methyltransf_16"/>
</dbReference>
<feature type="region of interest" description="Disordered" evidence="9">
    <location>
        <begin position="413"/>
        <end position="477"/>
    </location>
</feature>
<dbReference type="PANTHER" id="PTHR13539">
    <property type="entry name" value="CALMODULIN-LYSINE N-METHYLTRANSFERASE"/>
    <property type="match status" value="1"/>
</dbReference>